<evidence type="ECO:0000313" key="1">
    <source>
        <dbReference type="EMBL" id="NKC03320.1"/>
    </source>
</evidence>
<keyword evidence="2" id="KW-1185">Reference proteome</keyword>
<reference evidence="1 2" key="1">
    <citation type="submission" date="2020-03" db="EMBL/GenBank/DDBJ databases">
        <title>Whole genome sequencing of clinical and environmental type strains of Ochrobactrum.</title>
        <authorList>
            <person name="Dharne M."/>
        </authorList>
    </citation>
    <scope>NUCLEOTIDE SEQUENCE [LARGE SCALE GENOMIC DNA]</scope>
    <source>
        <strain evidence="1 2">CIP 109452</strain>
    </source>
</reference>
<dbReference type="Proteomes" id="UP000704467">
    <property type="component" value="Unassembled WGS sequence"/>
</dbReference>
<organism evidence="1 2">
    <name type="scientific">Brucella haematophila</name>
    <dbReference type="NCBI Taxonomy" id="419474"/>
    <lineage>
        <taxon>Bacteria</taxon>
        <taxon>Pseudomonadati</taxon>
        <taxon>Pseudomonadota</taxon>
        <taxon>Alphaproteobacteria</taxon>
        <taxon>Hyphomicrobiales</taxon>
        <taxon>Brucellaceae</taxon>
        <taxon>Brucella/Ochrobactrum group</taxon>
        <taxon>Brucella</taxon>
    </lineage>
</organism>
<dbReference type="RefSeq" id="WP_138787563.1">
    <property type="nucleotide sequence ID" value="NZ_JBHEEQ010000045.1"/>
</dbReference>
<protein>
    <submittedName>
        <fullName evidence="1">Uncharacterized protein</fullName>
    </submittedName>
</protein>
<name>A0ABX1DR84_9HYPH</name>
<gene>
    <name evidence="1" type="ORF">HED55_08160</name>
</gene>
<proteinExistence type="predicted"/>
<sequence length="83" mass="9567">MSKIEVRVDSRYPLFISADADSFGAVFAHMNSEEQVAVFAAMVRHMEPHQTQWDYIAIELEKPENEQVRRTLRDNLLSGGDRD</sequence>
<comment type="caution">
    <text evidence="1">The sequence shown here is derived from an EMBL/GenBank/DDBJ whole genome shotgun (WGS) entry which is preliminary data.</text>
</comment>
<evidence type="ECO:0000313" key="2">
    <source>
        <dbReference type="Proteomes" id="UP000704467"/>
    </source>
</evidence>
<accession>A0ABX1DR84</accession>
<dbReference type="EMBL" id="JAAVLN010000001">
    <property type="protein sequence ID" value="NKC03320.1"/>
    <property type="molecule type" value="Genomic_DNA"/>
</dbReference>